<sequence length="325" mass="37197">MVRNVLNDAVDLLEFRDRVIKASLNYGHLVVSTSLQCYIFSTKNWNTPLIFDLKEGTVSLILQAERHFLLVDGGGIYLYSYEGRLISSPKFPGMGTDILNAQTVSLSNDTLAVRDKSDEKGKLYIFGLFLLVLHSPLRFADYHCYVLSENSFEEGFGTFQDMLLLTEILEIALDQKGLTNERKIAFVDKNRDLYITSVKRFGKEQKVIKIGTMVHTLAWNDTCNILCGLQDTRFTVWYYPNVVYVDKDLLPKTIYEKDASEFSKNPQIVSFVGSQITIRRADGSLIHMNISPYPAILHEYVSSPKWEDAIRLCHFVKLYVFNEVL</sequence>
<gene>
    <name evidence="1" type="primary">IFT80_2</name>
    <name evidence="1" type="ORF">K3G42_024765</name>
</gene>
<comment type="caution">
    <text evidence="1">The sequence shown here is derived from an EMBL/GenBank/DDBJ whole genome shotgun (WGS) entry which is preliminary data.</text>
</comment>
<reference evidence="1" key="1">
    <citation type="submission" date="2021-08" db="EMBL/GenBank/DDBJ databases">
        <title>The first chromosome-level gecko genome reveals the dynamic sex chromosomes of Neotropical dwarf geckos (Sphaerodactylidae: Sphaerodactylus).</title>
        <authorList>
            <person name="Pinto B.J."/>
            <person name="Keating S.E."/>
            <person name="Gamble T."/>
        </authorList>
    </citation>
    <scope>NUCLEOTIDE SEQUENCE</scope>
    <source>
        <strain evidence="1">TG3544</strain>
    </source>
</reference>
<evidence type="ECO:0000313" key="1">
    <source>
        <dbReference type="EMBL" id="KAH8002467.1"/>
    </source>
</evidence>
<keyword evidence="2" id="KW-1185">Reference proteome</keyword>
<dbReference type="EMBL" id="CM037621">
    <property type="protein sequence ID" value="KAH8002467.1"/>
    <property type="molecule type" value="Genomic_DNA"/>
</dbReference>
<organism evidence="1 2">
    <name type="scientific">Sphaerodactylus townsendi</name>
    <dbReference type="NCBI Taxonomy" id="933632"/>
    <lineage>
        <taxon>Eukaryota</taxon>
        <taxon>Metazoa</taxon>
        <taxon>Chordata</taxon>
        <taxon>Craniata</taxon>
        <taxon>Vertebrata</taxon>
        <taxon>Euteleostomi</taxon>
        <taxon>Lepidosauria</taxon>
        <taxon>Squamata</taxon>
        <taxon>Bifurcata</taxon>
        <taxon>Gekkota</taxon>
        <taxon>Sphaerodactylidae</taxon>
        <taxon>Sphaerodactylus</taxon>
    </lineage>
</organism>
<accession>A0ACB8FAL0</accession>
<name>A0ACB8FAL0_9SAUR</name>
<proteinExistence type="predicted"/>
<dbReference type="Proteomes" id="UP000827872">
    <property type="component" value="Linkage Group LG08"/>
</dbReference>
<evidence type="ECO:0000313" key="2">
    <source>
        <dbReference type="Proteomes" id="UP000827872"/>
    </source>
</evidence>
<protein>
    <submittedName>
        <fullName evidence="1">Intraflagellar transport protein 80</fullName>
    </submittedName>
</protein>